<evidence type="ECO:0000256" key="1">
    <source>
        <dbReference type="ARBA" id="ARBA00009333"/>
    </source>
</evidence>
<evidence type="ECO:0000256" key="4">
    <source>
        <dbReference type="ARBA" id="ARBA00023002"/>
    </source>
</evidence>
<keyword evidence="4 7" id="KW-0560">Oxidoreductase</keyword>
<protein>
    <recommendedName>
        <fullName evidence="7">Thioredoxin reductase</fullName>
        <ecNumber evidence="7">1.8.1.9</ecNumber>
    </recommendedName>
</protein>
<dbReference type="InterPro" id="IPR023753">
    <property type="entry name" value="FAD/NAD-binding_dom"/>
</dbReference>
<keyword evidence="6 7" id="KW-0676">Redox-active center</keyword>
<sequence length="343" mass="36773">MERIKCLIIGSGPAGYTAAIYAARAALHPVQYTGLQIGGQLTTTNEVDNFPGYPAGVGGVQLMEDLKGQAERFGTVLRNDEIVHIDFNDRPFKVTTSAGEQLLSDTIIIATGATAKWLGLPGETKYFGAGVSACATCDGYFYRNKEVVVVGGGDTAIEEATFLSHLASKVYLLVRKDTFRASQIMQDRLENIDNITVLYNTTLTDVLGDNQLVTDARIYNSSRNQEDVLAVQGIFIAIGHTPNTKIFASDLLLDANGYISTIPGTTKTSIPGVFACGDVQDSEYRQAVTAAGSGCMAAIDAERYLSSRVSKNGIFCVEPNVGISTIITRNGMSCITEYAVMNN</sequence>
<comment type="subunit">
    <text evidence="7">Homodimer.</text>
</comment>
<keyword evidence="5" id="KW-1015">Disulfide bond</keyword>
<dbReference type="PROSITE" id="PS00573">
    <property type="entry name" value="PYRIDINE_REDOX_2"/>
    <property type="match status" value="1"/>
</dbReference>
<dbReference type="EC" id="1.8.1.9" evidence="7"/>
<feature type="domain" description="FAD/NAD(P)-binding" evidence="9">
    <location>
        <begin position="5"/>
        <end position="294"/>
    </location>
</feature>
<dbReference type="SUPFAM" id="SSF51905">
    <property type="entry name" value="FAD/NAD(P)-binding domain"/>
    <property type="match status" value="1"/>
</dbReference>
<dbReference type="PANTHER" id="PTHR48105">
    <property type="entry name" value="THIOREDOXIN REDUCTASE 1-RELATED-RELATED"/>
    <property type="match status" value="1"/>
</dbReference>
<dbReference type="GO" id="GO:0004791">
    <property type="term" value="F:thioredoxin-disulfide reductase (NADPH) activity"/>
    <property type="evidence" value="ECO:0007669"/>
    <property type="project" value="UniProtKB-EC"/>
</dbReference>
<keyword evidence="11" id="KW-1185">Reference proteome</keyword>
<dbReference type="PRINTS" id="PR00469">
    <property type="entry name" value="PNDRDTASEII"/>
</dbReference>
<evidence type="ECO:0000256" key="6">
    <source>
        <dbReference type="ARBA" id="ARBA00023284"/>
    </source>
</evidence>
<reference evidence="10 11" key="1">
    <citation type="submission" date="2022-10" db="EMBL/GenBank/DDBJ databases">
        <title>Chitinophaga nivalis PC15 sp. nov., isolated from Pyeongchang county, South Korea.</title>
        <authorList>
            <person name="Trinh H.N."/>
        </authorList>
    </citation>
    <scope>NUCLEOTIDE SEQUENCE [LARGE SCALE GENOMIC DNA]</scope>
    <source>
        <strain evidence="10 11">PC14</strain>
    </source>
</reference>
<dbReference type="InterPro" id="IPR036188">
    <property type="entry name" value="FAD/NAD-bd_sf"/>
</dbReference>
<gene>
    <name evidence="10" type="primary">trxB</name>
    <name evidence="10" type="ORF">OL497_18720</name>
</gene>
<dbReference type="InterPro" id="IPR050097">
    <property type="entry name" value="Ferredoxin-NADP_redctase_2"/>
</dbReference>
<proteinExistence type="inferred from homology"/>
<evidence type="ECO:0000313" key="10">
    <source>
        <dbReference type="EMBL" id="MCW3485944.1"/>
    </source>
</evidence>
<keyword evidence="3 7" id="KW-0274">FAD</keyword>
<dbReference type="EMBL" id="JAPDNS010000002">
    <property type="protein sequence ID" value="MCW3485944.1"/>
    <property type="molecule type" value="Genomic_DNA"/>
</dbReference>
<comment type="similarity">
    <text evidence="1 7">Belongs to the class-II pyridine nucleotide-disulfide oxidoreductase family.</text>
</comment>
<dbReference type="InterPro" id="IPR005982">
    <property type="entry name" value="Thioredox_Rdtase"/>
</dbReference>
<dbReference type="Pfam" id="PF07992">
    <property type="entry name" value="Pyr_redox_2"/>
    <property type="match status" value="1"/>
</dbReference>
<evidence type="ECO:0000313" key="11">
    <source>
        <dbReference type="Proteomes" id="UP001207742"/>
    </source>
</evidence>
<comment type="cofactor">
    <cofactor evidence="8">
        <name>FAD</name>
        <dbReference type="ChEBI" id="CHEBI:57692"/>
    </cofactor>
    <text evidence="8">Binds 1 FAD per subunit.</text>
</comment>
<evidence type="ECO:0000256" key="7">
    <source>
        <dbReference type="RuleBase" id="RU003880"/>
    </source>
</evidence>
<organism evidence="10 11">
    <name type="scientific">Chitinophaga nivalis</name>
    <dbReference type="NCBI Taxonomy" id="2991709"/>
    <lineage>
        <taxon>Bacteria</taxon>
        <taxon>Pseudomonadati</taxon>
        <taxon>Bacteroidota</taxon>
        <taxon>Chitinophagia</taxon>
        <taxon>Chitinophagales</taxon>
        <taxon>Chitinophagaceae</taxon>
        <taxon>Chitinophaga</taxon>
    </lineage>
</organism>
<keyword evidence="8" id="KW-0521">NADP</keyword>
<evidence type="ECO:0000256" key="5">
    <source>
        <dbReference type="ARBA" id="ARBA00023157"/>
    </source>
</evidence>
<evidence type="ECO:0000256" key="2">
    <source>
        <dbReference type="ARBA" id="ARBA00022630"/>
    </source>
</evidence>
<name>A0ABT3IPP5_9BACT</name>
<evidence type="ECO:0000259" key="9">
    <source>
        <dbReference type="Pfam" id="PF07992"/>
    </source>
</evidence>
<accession>A0ABT3IPP5</accession>
<evidence type="ECO:0000256" key="8">
    <source>
        <dbReference type="RuleBase" id="RU003881"/>
    </source>
</evidence>
<dbReference type="PRINTS" id="PR00368">
    <property type="entry name" value="FADPNR"/>
</dbReference>
<dbReference type="NCBIfam" id="TIGR01292">
    <property type="entry name" value="TRX_reduct"/>
    <property type="match status" value="1"/>
</dbReference>
<evidence type="ECO:0000256" key="3">
    <source>
        <dbReference type="ARBA" id="ARBA00022827"/>
    </source>
</evidence>
<keyword evidence="2 7" id="KW-0285">Flavoprotein</keyword>
<dbReference type="Proteomes" id="UP001207742">
    <property type="component" value="Unassembled WGS sequence"/>
</dbReference>
<comment type="caution">
    <text evidence="10">The sequence shown here is derived from an EMBL/GenBank/DDBJ whole genome shotgun (WGS) entry which is preliminary data.</text>
</comment>
<comment type="catalytic activity">
    <reaction evidence="7">
        <text>[thioredoxin]-dithiol + NADP(+) = [thioredoxin]-disulfide + NADPH + H(+)</text>
        <dbReference type="Rhea" id="RHEA:20345"/>
        <dbReference type="Rhea" id="RHEA-COMP:10698"/>
        <dbReference type="Rhea" id="RHEA-COMP:10700"/>
        <dbReference type="ChEBI" id="CHEBI:15378"/>
        <dbReference type="ChEBI" id="CHEBI:29950"/>
        <dbReference type="ChEBI" id="CHEBI:50058"/>
        <dbReference type="ChEBI" id="CHEBI:57783"/>
        <dbReference type="ChEBI" id="CHEBI:58349"/>
        <dbReference type="EC" id="1.8.1.9"/>
    </reaction>
</comment>
<dbReference type="Gene3D" id="3.50.50.60">
    <property type="entry name" value="FAD/NAD(P)-binding domain"/>
    <property type="match status" value="2"/>
</dbReference>
<dbReference type="InterPro" id="IPR008255">
    <property type="entry name" value="Pyr_nucl-diS_OxRdtase_2_AS"/>
</dbReference>